<dbReference type="STRING" id="3916.A0A1S3V054"/>
<accession>A0A1S3V054</accession>
<dbReference type="InterPro" id="IPR003653">
    <property type="entry name" value="Peptidase_C48_C"/>
</dbReference>
<dbReference type="GO" id="GO:0016929">
    <property type="term" value="F:deSUMOylase activity"/>
    <property type="evidence" value="ECO:0007669"/>
    <property type="project" value="TreeGrafter"/>
</dbReference>
<dbReference type="Proteomes" id="UP000087766">
    <property type="component" value="Chromosome 8"/>
</dbReference>
<evidence type="ECO:0000259" key="5">
    <source>
        <dbReference type="PROSITE" id="PS50600"/>
    </source>
</evidence>
<protein>
    <submittedName>
        <fullName evidence="7">Ubiquitin-like-specific protease 1A</fullName>
    </submittedName>
</protein>
<keyword evidence="3" id="KW-0378">Hydrolase</keyword>
<dbReference type="InterPro" id="IPR038765">
    <property type="entry name" value="Papain-like_cys_pep_sf"/>
</dbReference>
<evidence type="ECO:0000313" key="6">
    <source>
        <dbReference type="Proteomes" id="UP000087766"/>
    </source>
</evidence>
<dbReference type="GO" id="GO:0006508">
    <property type="term" value="P:proteolysis"/>
    <property type="evidence" value="ECO:0007669"/>
    <property type="project" value="UniProtKB-KW"/>
</dbReference>
<dbReference type="SUPFAM" id="SSF54001">
    <property type="entry name" value="Cysteine proteinases"/>
    <property type="match status" value="1"/>
</dbReference>
<dbReference type="PANTHER" id="PTHR12606">
    <property type="entry name" value="SENTRIN/SUMO-SPECIFIC PROTEASE"/>
    <property type="match status" value="1"/>
</dbReference>
<keyword evidence="6" id="KW-1185">Reference proteome</keyword>
<dbReference type="KEGG" id="vra:106770269"/>
<reference evidence="6" key="1">
    <citation type="journal article" date="2014" name="Nat. Commun.">
        <title>Genome sequence of mungbean and insights into evolution within Vigna species.</title>
        <authorList>
            <person name="Kang Y.J."/>
            <person name="Kim S.K."/>
            <person name="Kim M.Y."/>
            <person name="Lestari P."/>
            <person name="Kim K.H."/>
            <person name="Ha B.K."/>
            <person name="Jun T.H."/>
            <person name="Hwang W.J."/>
            <person name="Lee T."/>
            <person name="Lee J."/>
            <person name="Shim S."/>
            <person name="Yoon M.Y."/>
            <person name="Jang Y.E."/>
            <person name="Han K.S."/>
            <person name="Taeprayoon P."/>
            <person name="Yoon N."/>
            <person name="Somta P."/>
            <person name="Tanya P."/>
            <person name="Kim K.S."/>
            <person name="Gwag J.G."/>
            <person name="Moon J.K."/>
            <person name="Lee Y.H."/>
            <person name="Park B.S."/>
            <person name="Bombarely A."/>
            <person name="Doyle J.J."/>
            <person name="Jackson S.A."/>
            <person name="Schafleitner R."/>
            <person name="Srinives P."/>
            <person name="Varshney R.K."/>
            <person name="Lee S.H."/>
        </authorList>
    </citation>
    <scope>NUCLEOTIDE SEQUENCE [LARGE SCALE GENOMIC DNA]</scope>
    <source>
        <strain evidence="6">cv. VC1973A</strain>
    </source>
</reference>
<organism evidence="6 7">
    <name type="scientific">Vigna radiata var. radiata</name>
    <name type="common">Mung bean</name>
    <name type="synonym">Phaseolus aureus</name>
    <dbReference type="NCBI Taxonomy" id="3916"/>
    <lineage>
        <taxon>Eukaryota</taxon>
        <taxon>Viridiplantae</taxon>
        <taxon>Streptophyta</taxon>
        <taxon>Embryophyta</taxon>
        <taxon>Tracheophyta</taxon>
        <taxon>Spermatophyta</taxon>
        <taxon>Magnoliopsida</taxon>
        <taxon>eudicotyledons</taxon>
        <taxon>Gunneridae</taxon>
        <taxon>Pentapetalae</taxon>
        <taxon>rosids</taxon>
        <taxon>fabids</taxon>
        <taxon>Fabales</taxon>
        <taxon>Fabaceae</taxon>
        <taxon>Papilionoideae</taxon>
        <taxon>50 kb inversion clade</taxon>
        <taxon>NPAAA clade</taxon>
        <taxon>indigoferoid/millettioid clade</taxon>
        <taxon>Phaseoleae</taxon>
        <taxon>Vigna</taxon>
    </lineage>
</organism>
<evidence type="ECO:0000256" key="2">
    <source>
        <dbReference type="ARBA" id="ARBA00022670"/>
    </source>
</evidence>
<dbReference type="GeneID" id="106770269"/>
<evidence type="ECO:0000256" key="3">
    <source>
        <dbReference type="ARBA" id="ARBA00022801"/>
    </source>
</evidence>
<evidence type="ECO:0000256" key="4">
    <source>
        <dbReference type="ARBA" id="ARBA00022807"/>
    </source>
</evidence>
<dbReference type="GO" id="GO:0016926">
    <property type="term" value="P:protein desumoylation"/>
    <property type="evidence" value="ECO:0007669"/>
    <property type="project" value="TreeGrafter"/>
</dbReference>
<evidence type="ECO:0000256" key="1">
    <source>
        <dbReference type="ARBA" id="ARBA00005234"/>
    </source>
</evidence>
<comment type="similarity">
    <text evidence="1">Belongs to the peptidase C48 family.</text>
</comment>
<dbReference type="Gene3D" id="3.40.395.10">
    <property type="entry name" value="Adenoviral Proteinase, Chain A"/>
    <property type="match status" value="1"/>
</dbReference>
<dbReference type="OrthoDB" id="1694156at2759"/>
<dbReference type="AlphaFoldDB" id="A0A1S3V054"/>
<dbReference type="PROSITE" id="PS50600">
    <property type="entry name" value="ULP_PROTEASE"/>
    <property type="match status" value="1"/>
</dbReference>
<gene>
    <name evidence="7" type="primary">LOC106770269</name>
</gene>
<dbReference type="GO" id="GO:0005634">
    <property type="term" value="C:nucleus"/>
    <property type="evidence" value="ECO:0007669"/>
    <property type="project" value="TreeGrafter"/>
</dbReference>
<sequence>MEGASTDDKGRDLVIANFVDGGIHAPSTNENIDFSIVYKTCTSMLCDDGAVVLVEVSNNMLTCTDLQCLKPRAKIDNMVMLFATGMIVYNELHIAGMISRCFFNPFFATMVMERLKIPKKKREPLTQTDYHHWFQPQSFALNVLLRAQFLFVPSVGDDHWWCYAVNCQSRELFILDPLGHKRRSRKKIDKAIVATLQELFNMIDIDSNYKEQELNVIEEDLPVQPNTYDCGMLVIKYMELWDHTPKFDGNKIPDYTTDQLQVLRKQMVCEWTLHKDNVHRSLVLKKCGMAD</sequence>
<evidence type="ECO:0000313" key="7">
    <source>
        <dbReference type="RefSeq" id="XP_014511572.1"/>
    </source>
</evidence>
<feature type="domain" description="Ubiquitin-like protease family profile" evidence="5">
    <location>
        <begin position="59"/>
        <end position="241"/>
    </location>
</feature>
<reference evidence="7" key="2">
    <citation type="submission" date="2025-08" db="UniProtKB">
        <authorList>
            <consortium name="RefSeq"/>
        </authorList>
    </citation>
    <scope>IDENTIFICATION</scope>
    <source>
        <tissue evidence="7">Leaf</tissue>
    </source>
</reference>
<dbReference type="PANTHER" id="PTHR12606:SF1">
    <property type="entry name" value="UBIQUITIN-LIKE-SPECIFIC PROTEASE 1A"/>
    <property type="match status" value="1"/>
</dbReference>
<proteinExistence type="inferred from homology"/>
<keyword evidence="4" id="KW-0788">Thiol protease</keyword>
<name>A0A1S3V054_VIGRR</name>
<dbReference type="Pfam" id="PF02902">
    <property type="entry name" value="Peptidase_C48"/>
    <property type="match status" value="1"/>
</dbReference>
<dbReference type="RefSeq" id="XP_014511572.1">
    <property type="nucleotide sequence ID" value="XM_014656086.1"/>
</dbReference>
<keyword evidence="2 7" id="KW-0645">Protease</keyword>